<evidence type="ECO:0000256" key="1">
    <source>
        <dbReference type="SAM" id="MobiDB-lite"/>
    </source>
</evidence>
<dbReference type="EMBL" id="ML178820">
    <property type="protein sequence ID" value="TFL03279.1"/>
    <property type="molecule type" value="Genomic_DNA"/>
</dbReference>
<gene>
    <name evidence="2" type="ORF">BDV98DRAFT_379977</name>
</gene>
<feature type="region of interest" description="Disordered" evidence="1">
    <location>
        <begin position="1"/>
        <end position="28"/>
    </location>
</feature>
<keyword evidence="3" id="KW-1185">Reference proteome</keyword>
<accession>A0A5C3QSM0</accession>
<dbReference type="AlphaFoldDB" id="A0A5C3QSM0"/>
<feature type="compositionally biased region" description="Polar residues" evidence="1">
    <location>
        <begin position="1"/>
        <end position="10"/>
    </location>
</feature>
<sequence>MEALPNQSSVVPAAPRYEETYDTSEAEDKESMQLMRQSFKATIFASASPLSERPLCLDAIACAMNTARGNTVIGKLPRDHPERLSQMFNDHPKFINAAILWLLSHSSDDAVLHSASKDLLPCTCDTSNPCIAMLHSAEMPPDGIPGIADSMFIFVEIMLFSSDTQKLDRIIKADRLKRTKRRYETLNHFILVDPRTLVQAACSWYKVRDCAEAISILTRFVELRTPDMDTAFQAMDPEIPLLIVQRAFDAVIVR</sequence>
<name>A0A5C3QSM0_9AGAR</name>
<evidence type="ECO:0000313" key="2">
    <source>
        <dbReference type="EMBL" id="TFL03279.1"/>
    </source>
</evidence>
<dbReference type="Proteomes" id="UP000305067">
    <property type="component" value="Unassembled WGS sequence"/>
</dbReference>
<evidence type="ECO:0000313" key="3">
    <source>
        <dbReference type="Proteomes" id="UP000305067"/>
    </source>
</evidence>
<protein>
    <submittedName>
        <fullName evidence="2">Uncharacterized protein</fullName>
    </submittedName>
</protein>
<organism evidence="2 3">
    <name type="scientific">Pterulicium gracile</name>
    <dbReference type="NCBI Taxonomy" id="1884261"/>
    <lineage>
        <taxon>Eukaryota</taxon>
        <taxon>Fungi</taxon>
        <taxon>Dikarya</taxon>
        <taxon>Basidiomycota</taxon>
        <taxon>Agaricomycotina</taxon>
        <taxon>Agaricomycetes</taxon>
        <taxon>Agaricomycetidae</taxon>
        <taxon>Agaricales</taxon>
        <taxon>Pleurotineae</taxon>
        <taxon>Pterulaceae</taxon>
        <taxon>Pterulicium</taxon>
    </lineage>
</organism>
<reference evidence="2 3" key="1">
    <citation type="journal article" date="2019" name="Nat. Ecol. Evol.">
        <title>Megaphylogeny resolves global patterns of mushroom evolution.</title>
        <authorList>
            <person name="Varga T."/>
            <person name="Krizsan K."/>
            <person name="Foldi C."/>
            <person name="Dima B."/>
            <person name="Sanchez-Garcia M."/>
            <person name="Sanchez-Ramirez S."/>
            <person name="Szollosi G.J."/>
            <person name="Szarkandi J.G."/>
            <person name="Papp V."/>
            <person name="Albert L."/>
            <person name="Andreopoulos W."/>
            <person name="Angelini C."/>
            <person name="Antonin V."/>
            <person name="Barry K.W."/>
            <person name="Bougher N.L."/>
            <person name="Buchanan P."/>
            <person name="Buyck B."/>
            <person name="Bense V."/>
            <person name="Catcheside P."/>
            <person name="Chovatia M."/>
            <person name="Cooper J."/>
            <person name="Damon W."/>
            <person name="Desjardin D."/>
            <person name="Finy P."/>
            <person name="Geml J."/>
            <person name="Haridas S."/>
            <person name="Hughes K."/>
            <person name="Justo A."/>
            <person name="Karasinski D."/>
            <person name="Kautmanova I."/>
            <person name="Kiss B."/>
            <person name="Kocsube S."/>
            <person name="Kotiranta H."/>
            <person name="LaButti K.M."/>
            <person name="Lechner B.E."/>
            <person name="Liimatainen K."/>
            <person name="Lipzen A."/>
            <person name="Lukacs Z."/>
            <person name="Mihaltcheva S."/>
            <person name="Morgado L.N."/>
            <person name="Niskanen T."/>
            <person name="Noordeloos M.E."/>
            <person name="Ohm R.A."/>
            <person name="Ortiz-Santana B."/>
            <person name="Ovrebo C."/>
            <person name="Racz N."/>
            <person name="Riley R."/>
            <person name="Savchenko A."/>
            <person name="Shiryaev A."/>
            <person name="Soop K."/>
            <person name="Spirin V."/>
            <person name="Szebenyi C."/>
            <person name="Tomsovsky M."/>
            <person name="Tulloss R.E."/>
            <person name="Uehling J."/>
            <person name="Grigoriev I.V."/>
            <person name="Vagvolgyi C."/>
            <person name="Papp T."/>
            <person name="Martin F.M."/>
            <person name="Miettinen O."/>
            <person name="Hibbett D.S."/>
            <person name="Nagy L.G."/>
        </authorList>
    </citation>
    <scope>NUCLEOTIDE SEQUENCE [LARGE SCALE GENOMIC DNA]</scope>
    <source>
        <strain evidence="2 3">CBS 309.79</strain>
    </source>
</reference>
<proteinExistence type="predicted"/>